<name>A0A6A5K4M5_9PLEO</name>
<evidence type="ECO:0000313" key="2">
    <source>
        <dbReference type="Proteomes" id="UP000800040"/>
    </source>
</evidence>
<dbReference type="EMBL" id="ML975375">
    <property type="protein sequence ID" value="KAF1831046.1"/>
    <property type="molecule type" value="Genomic_DNA"/>
</dbReference>
<gene>
    <name evidence="1" type="ORF">BDW02DRAFT_572394</name>
</gene>
<accession>A0A6A5K4M5</accession>
<dbReference type="AlphaFoldDB" id="A0A6A5K4M5"/>
<organism evidence="1 2">
    <name type="scientific">Decorospora gaudefroyi</name>
    <dbReference type="NCBI Taxonomy" id="184978"/>
    <lineage>
        <taxon>Eukaryota</taxon>
        <taxon>Fungi</taxon>
        <taxon>Dikarya</taxon>
        <taxon>Ascomycota</taxon>
        <taxon>Pezizomycotina</taxon>
        <taxon>Dothideomycetes</taxon>
        <taxon>Pleosporomycetidae</taxon>
        <taxon>Pleosporales</taxon>
        <taxon>Pleosporineae</taxon>
        <taxon>Pleosporaceae</taxon>
        <taxon>Decorospora</taxon>
    </lineage>
</organism>
<proteinExistence type="predicted"/>
<dbReference type="Proteomes" id="UP000800040">
    <property type="component" value="Unassembled WGS sequence"/>
</dbReference>
<protein>
    <submittedName>
        <fullName evidence="1">Uncharacterized protein</fullName>
    </submittedName>
</protein>
<sequence length="128" mass="14362">MIDAPPVFGRGKAALPLLAFYRGTSRQCRSNWLSYFLVEELPDDVRVGITQPPPPSQAFPLRGLESLCRSFQNHVYRAYQAGVGRPKRSKVVTVGPSRTNGCRNVRDLGSCSRLVPQRSLSKRKYKEP</sequence>
<evidence type="ECO:0000313" key="1">
    <source>
        <dbReference type="EMBL" id="KAF1831046.1"/>
    </source>
</evidence>
<reference evidence="1" key="1">
    <citation type="submission" date="2020-01" db="EMBL/GenBank/DDBJ databases">
        <authorList>
            <consortium name="DOE Joint Genome Institute"/>
            <person name="Haridas S."/>
            <person name="Albert R."/>
            <person name="Binder M."/>
            <person name="Bloem J."/>
            <person name="Labutti K."/>
            <person name="Salamov A."/>
            <person name="Andreopoulos B."/>
            <person name="Baker S.E."/>
            <person name="Barry K."/>
            <person name="Bills G."/>
            <person name="Bluhm B.H."/>
            <person name="Cannon C."/>
            <person name="Castanera R."/>
            <person name="Culley D.E."/>
            <person name="Daum C."/>
            <person name="Ezra D."/>
            <person name="Gonzalez J.B."/>
            <person name="Henrissat B."/>
            <person name="Kuo A."/>
            <person name="Liang C."/>
            <person name="Lipzen A."/>
            <person name="Lutzoni F."/>
            <person name="Magnuson J."/>
            <person name="Mondo S."/>
            <person name="Nolan M."/>
            <person name="Ohm R."/>
            <person name="Pangilinan J."/>
            <person name="Park H.-J."/>
            <person name="Ramirez L."/>
            <person name="Alfaro M."/>
            <person name="Sun H."/>
            <person name="Tritt A."/>
            <person name="Yoshinaga Y."/>
            <person name="Zwiers L.-H."/>
            <person name="Turgeon B.G."/>
            <person name="Goodwin S.B."/>
            <person name="Spatafora J.W."/>
            <person name="Crous P.W."/>
            <person name="Grigoriev I.V."/>
        </authorList>
    </citation>
    <scope>NUCLEOTIDE SEQUENCE</scope>
    <source>
        <strain evidence="1">P77</strain>
    </source>
</reference>
<keyword evidence="2" id="KW-1185">Reference proteome</keyword>